<protein>
    <recommendedName>
        <fullName evidence="2">DNA-dependent protein kinase catalytic subunit</fullName>
    </recommendedName>
</protein>
<evidence type="ECO:0000256" key="6">
    <source>
        <dbReference type="ARBA" id="ARBA00023242"/>
    </source>
</evidence>
<comment type="subcellular location">
    <subcellularLocation>
        <location evidence="1">Nucleus</location>
        <location evidence="1">Nucleolus</location>
    </subcellularLocation>
</comment>
<evidence type="ECO:0000313" key="10">
    <source>
        <dbReference type="EMBL" id="CAL5222282.1"/>
    </source>
</evidence>
<dbReference type="InterPro" id="IPR016024">
    <property type="entry name" value="ARM-type_fold"/>
</dbReference>
<reference evidence="10 11" key="1">
    <citation type="submission" date="2024-06" db="EMBL/GenBank/DDBJ databases">
        <authorList>
            <person name="Kraege A."/>
            <person name="Thomma B."/>
        </authorList>
    </citation>
    <scope>NUCLEOTIDE SEQUENCE [LARGE SCALE GENOMIC DNA]</scope>
</reference>
<feature type="compositionally biased region" description="Basic and acidic residues" evidence="7">
    <location>
        <begin position="806"/>
        <end position="820"/>
    </location>
</feature>
<dbReference type="InterPro" id="IPR036940">
    <property type="entry name" value="PI3/4_kinase_cat_sf"/>
</dbReference>
<dbReference type="SMART" id="SM01344">
    <property type="entry name" value="NUC194"/>
    <property type="match status" value="1"/>
</dbReference>
<dbReference type="InterPro" id="IPR003151">
    <property type="entry name" value="PIK-rel_kinase_FAT"/>
</dbReference>
<dbReference type="Gene3D" id="1.10.1070.11">
    <property type="entry name" value="Phosphatidylinositol 3-/4-kinase, catalytic domain"/>
    <property type="match status" value="1"/>
</dbReference>
<evidence type="ECO:0000256" key="7">
    <source>
        <dbReference type="SAM" id="MobiDB-lite"/>
    </source>
</evidence>
<sequence length="4085" mass="439891">MSSQVLLKAYLNALLDNAAKDRAEEAPEAWANLEKIVRTSFTTEDDKGLACQILFAQDEALAAFVADTVKYKEQGTGRTGHAKTREAIYKWMDAFLRSMSPQKAASAAAGAVQAIAVYGFRREADNYARAASLLPIQASLEMKLPPWATDSDAAQQLAEQLQGVYLLDKKASETVRAGVLEALGLLVEVAPQGSFTGRFTRKWLLEECSMSLERVARSGKPQALMAAGALAGLSGAFSASEENETRQVVDAAWSFFARTIRSVDSLKRYQGLKAALRMVTNQTARFERQLVSSWMTTLTALTNLSVHSNRDVRTAAGEALSACLQEVGQAMCAADADAKVQAQILGHYTQQLVKPALSQRETAVAVEAIGALAASTNRNFGEPGVRKLLEYLTPLGQKRDVSESDEQTGEASGSEVALLKTLALVASELPSVPAATLQQCMSLAERLAGAYPRLWPKQRATMDDAFIGMLQALSTKQGVLANLLPRLVASILAHTLRPADDAQRQGNEPPRSETEQSWQLYLPLWSALISGKGQPAEASADVSAWAQPTYDSLMSAVLDALRNLDLDYQRDQGMEAAGQAGKLADTIEDGSAAADEEVLVGLRPHNTADMRAFLNLSAFLTELLPLLGPALFSRWGENFVTELMAGSKKRPLLSGYYRLMEMALQLSIQSGLVSAAGDFGQIVRAWLREVSVLVRRYKDELLSAVLDLLLSAPSIIFPPQELLRPLELALQLGLQHPPLAARTLKALERLESQSPAALQALASALVPLLEPYLAPVRDIVAAAPPTSAEDGDAADSGQGNEDGDVDGAKDAAKRVKDEAEAALRRRQQARMEGLAALQPKIQAWLGRLGSWADPLALGPVAADLQGQAISKRWDAEDMIGLKVSFPGMERADPVLWLDNLLPMAADLAEKSAERAVRVASCEFLHASILWMIGTNARRPLSREEQDFAAQPTQFHGIFRRILPVALRLACGPEPVARQLFEPLVMSLVHWFTRAARREAAETMALLEAIMEGLTDSQNGALRDLCAEVTKEFLAWSAKHIPASRDSAKGSSAENMNAASLLRRLFERMAHPEPYQRLGACLAMKHCAEALAREPDLADTYLLHSLQQIMQALRAAESDPVGTGTRQLAAEAMQELVRQLYRRPKVTLGLLEPKASRTGPASLQEVMDWLWPLTAAPQRGFRANAMWLHKHLAALLQSGSGAGADDSQGSPSAQWLRARVDSTKKKAGQEADHFMHMSAPEPVGATAKIFSQELEGRLHWAIWAVDLGMLAPVDIAPTGSKSIKALHAATALPRLYAMLQEQGGGRGSAFTGKLAGCEKDIQRLSSVALSYLTRVVAEPGIEGVLKESGVHYLLLGALLDPQALGIPRLEDQSCRAVALLTKGLLGAAAKGNSAVLHSFKAALAQRLQELPLVSSHGQADGLAASLLSGAEGTSVAAVRGLTMLADAALPPSVSLLPADVKASLPDRLLSAASAMSGKLSPREQTVMEGALNLAVRLGLPAEKLLRQLLHTEGGAQLYQAYHRAITSWVLWNASAVCKPLCQALGSSVQQGADVAQHVLAGTLEALQRGGVVGHLDPRARSFLGALLPHWHLTQPLTDSAAPNEKRLIWLRRLRQLLALDAAAVLRPAQQSSAFLLSSYLSILNSRNAVPEQRAQAAQMRSEALQLLAPFLALPADMAQRVHAAVEAIVSDVFPVFSQDLQRGSTQATEYAVQLLAMMDAAVQAASSGTHVEAFLEALLPVIREMGTPKGHARQSSLETRLALIAAAPWKGAPGKEGESLNKAAEGQAQSLLRFAWGYVFEAPTGTLHFMDIRRAMLHHVLMPVLRFAPLGFQISALQERAPKLRDILSRSAASAPSLMGNEEAGLFAREAAYTILQHMYGAVPPATIKDRVLASTGGNKEVTIWAMKDVRELSASDEALEGAARSARCAAFATAAACIAATQEKEGLFANPLKTPHKPADPAGPWGRLLDVDRTLELPVILETGSQGRRVAGGIQAAAQRIRAERAGSTLSTLGSLGSLSATASLTDKLTSSQYALDESDTGGSAIVSRAGKDTQQLHDQEDLEPEDSLNTEDDALLYENDDLDRNTCMLPLVRFIEKASSLYHPGTESMPAWMSLLHGSMASQDTPHYARLFLVKAVLHVEARHTARMAAAGEQQDGTPAAEPSLFGRFATQWFPAMVDALIGKIQDPPEAGVHYLLLEACVTFLSWDSLFPVPPRGVEASQLMSYLVRAAYSEDHSVQRNNFSLIKAFASKWPTLPPPPDALLPHITAGGPQAVSGAKGRLSRPFADRRMFGLRLASAGLLYSQAKALLGLPNAKVLVQRITGALGINGGQRFAAQAGETAGLLLRQLHRLGEETQSALGHSPQDVDKDMRQSLVTVFNSRPDMALCSLERLSAYHSPAVDSLQSHVIAALPSAAGLFKSMALGALARRAEHLPGLLSELRPHLKRLLVGQSDTLQAATLALLEALLPKEPDAEAGWVLSILLEASDFTRHPSKTVRLHLFSILRDAWQLRPSLQAKLRPPLLAMLGDADPEVQGQAQAFWHSALPRTLSARLAALLSDTLEDASAWKERLEELWPRGASSLLLRLSADEPAYDLPIFDTELAECKFNEYPIDTWSKATLAMAPLFSATWEAAASQSASQDAFGGGYRPGSQMTQAREGLVRATQAGTASLSLNLTLPADAGTQQLVPASSPARPGLGNTLAAGSTLTSPTRIFRRLNRFRGSNTGLLALARRREELKHSQVAARENKVTLFRKYRTGELPDIQRVTVAAFLGPLDIIAASSTASQLLITALFKVVKTAQPSALPPVRDALALCFERQPRSAAYVGALQRLAIEDRGGAVDPAEVASAAVQSGSLQSGALQLEEAMLFGRQPRKAEAEPVAKRKRRAASVSGEPDVATDEATWAALAEVYMRLGESHLAHVACITHLARCPGTRQAMSAAAERRPLTAYSLYEGLMRAVIAEDPAEAIDIEGSEALTPQLLLGGQEPTKEEEDLWFQERSRCMEEMGDWGKVLEVINSENAETAAEDGAGDPSDERLFVKEEGWDGPKYLRPFVRACLFQPGERQRLDTLVGSAAGDAQRMGALQRAAPVELAVHAASSGSWDRCQAAVEAAWQCYRNSWADLHPLSTARRLKALAQLQPLAELQESLDFVRKVSDPASVISWQAFADLAGRWSSRWPSMQQGSSAAALTVIYTRDIVLQSVAAELAKTAQVPHKDVMDLRARMAVSGAAALQRQGFLDAAHEILQQYRGSAGSEAAAATAEAELRIALAQAQYSQSNPSQQQLQQCLDAFQGQSLGTANVADSQRRSVLTAQAMHFLQPQDVQATEKVMEMYREASEVQDASASSEEAGKAAMQLANLCDELLKNEDMHEQEGLKGTPVVAQLDADVATTLIRSMFQALALGGLSGVEAQLMVPRALTVLEGRKPAQQAWIAAWHSAPLHVLLPWAAQMLSLLGSPEGPALLPALKALAKAYKQRLYFPFNLSKQHYSKEGNARAAELAPLLQSPVLDMWAAALNDTSYPAQRWQAWVSQLDRLLSSGKKAEAAKLYAAEVYPDMVSRHKGRSERGRSGVATYNSQAAAKLDKLLQGAYGSNSSKIANMDARTFKIKAQEVSGAAQKLTDGLSGKRDLAKLSPWLAEYTAASGGELGELLLMPWMPSMGGLSGSLPPDVHIVGFGKTASVFSSKQKPKELTIYGSDFRTYKWIVKGGEDVRTDERMEMILDVCNGLLARHPGAASHRLKVRTYDVVPVSSSLGLVEFVPGTQPLKNAIMAFIEPEVDGKAMVQYSDNIVDLAKGTPGGKQGRGWPYLGSFHAAAEAAASKFRAVEATFRWDALRDALLRRAGGPEEFLAMRANYAASLAAVSVTGYITGAGDRHLENFLMHTASGTLIPIDFGYSFGTGAQVLPIPELTPFRLTRQMRGALQPHDACSVLRTPCALSMAALRAGAGGLEGILGVYMREPLLDWQKEGRLLKDARTDSTQAADAAEDMHIAAKVQTARDKLQGRHPSDVLLAELAPKYSSTAHWAALQAMVRGQPRASKRAQIAAANKSKAALTPEGQVDCLLDQATDAGILGRTWAGWRPFV</sequence>
<dbReference type="Pfam" id="PF00454">
    <property type="entry name" value="PI3_PI4_kinase"/>
    <property type="match status" value="1"/>
</dbReference>
<dbReference type="InterPro" id="IPR011009">
    <property type="entry name" value="Kinase-like_dom_sf"/>
</dbReference>
<dbReference type="Pfam" id="PF19704">
    <property type="entry name" value="DNAPKcs_CC5"/>
    <property type="match status" value="2"/>
</dbReference>
<keyword evidence="3" id="KW-0723">Serine/threonine-protein kinase</keyword>
<feature type="region of interest" description="Disordered" evidence="7">
    <location>
        <begin position="2875"/>
        <end position="2895"/>
    </location>
</feature>
<dbReference type="Pfam" id="PF02260">
    <property type="entry name" value="FATC"/>
    <property type="match status" value="1"/>
</dbReference>
<evidence type="ECO:0000256" key="3">
    <source>
        <dbReference type="ARBA" id="ARBA00022527"/>
    </source>
</evidence>
<proteinExistence type="predicted"/>
<feature type="domain" description="PI3K/PI4K catalytic" evidence="8">
    <location>
        <begin position="3677"/>
        <end position="4004"/>
    </location>
</feature>
<dbReference type="Gene3D" id="3.30.1010.10">
    <property type="entry name" value="Phosphatidylinositol 3-kinase Catalytic Subunit, Chain A, domain 4"/>
    <property type="match status" value="1"/>
</dbReference>
<dbReference type="Proteomes" id="UP001497392">
    <property type="component" value="Unassembled WGS sequence"/>
</dbReference>
<evidence type="ECO:0000256" key="1">
    <source>
        <dbReference type="ARBA" id="ARBA00004604"/>
    </source>
</evidence>
<dbReference type="InterPro" id="IPR000403">
    <property type="entry name" value="PI3/4_kinase_cat_dom"/>
</dbReference>
<dbReference type="InterPro" id="IPR045581">
    <property type="entry name" value="DNAPKcs_CC5"/>
</dbReference>
<feature type="domain" description="FATC" evidence="9">
    <location>
        <begin position="4053"/>
        <end position="4085"/>
    </location>
</feature>
<evidence type="ECO:0000313" key="11">
    <source>
        <dbReference type="Proteomes" id="UP001497392"/>
    </source>
</evidence>
<name>A0ABP1FXN5_9CHLO</name>
<keyword evidence="5" id="KW-0227">DNA damage</keyword>
<gene>
    <name evidence="10" type="primary">g4621</name>
    <name evidence="10" type="ORF">VP750_LOCUS3941</name>
</gene>
<dbReference type="SUPFAM" id="SSF48371">
    <property type="entry name" value="ARM repeat"/>
    <property type="match status" value="2"/>
</dbReference>
<dbReference type="PANTHER" id="PTHR11139">
    <property type="entry name" value="ATAXIA TELANGIECTASIA MUTATED ATM -RELATED"/>
    <property type="match status" value="1"/>
</dbReference>
<comment type="caution">
    <text evidence="10">The sequence shown here is derived from an EMBL/GenBank/DDBJ whole genome shotgun (WGS) entry which is preliminary data.</text>
</comment>
<dbReference type="PROSITE" id="PS51190">
    <property type="entry name" value="FATC"/>
    <property type="match status" value="1"/>
</dbReference>
<keyword evidence="6" id="KW-0539">Nucleus</keyword>
<dbReference type="InterPro" id="IPR050517">
    <property type="entry name" value="DDR_Repair_Kinase"/>
</dbReference>
<dbReference type="SMART" id="SM00146">
    <property type="entry name" value="PI3Kc"/>
    <property type="match status" value="1"/>
</dbReference>
<dbReference type="InterPro" id="IPR046803">
    <property type="entry name" value="DNAPKcs_CC1-2"/>
</dbReference>
<dbReference type="EMBL" id="CAXHTA020000006">
    <property type="protein sequence ID" value="CAL5222282.1"/>
    <property type="molecule type" value="Genomic_DNA"/>
</dbReference>
<accession>A0ABP1FXN5</accession>
<evidence type="ECO:0000256" key="2">
    <source>
        <dbReference type="ARBA" id="ARBA00018077"/>
    </source>
</evidence>
<dbReference type="InterPro" id="IPR012582">
    <property type="entry name" value="DNAPKcs_CC3"/>
</dbReference>
<dbReference type="InterPro" id="IPR046804">
    <property type="entry name" value="DNA-PKcs_N"/>
</dbReference>
<keyword evidence="4" id="KW-0597">Phosphoprotein</keyword>
<dbReference type="SUPFAM" id="SSF56112">
    <property type="entry name" value="Protein kinase-like (PK-like)"/>
    <property type="match status" value="1"/>
</dbReference>
<dbReference type="CDD" id="cd05172">
    <property type="entry name" value="PIKKc_DNA-PK"/>
    <property type="match status" value="1"/>
</dbReference>
<evidence type="ECO:0000256" key="4">
    <source>
        <dbReference type="ARBA" id="ARBA00022553"/>
    </source>
</evidence>
<evidence type="ECO:0000259" key="9">
    <source>
        <dbReference type="PROSITE" id="PS51190"/>
    </source>
</evidence>
<keyword evidence="11" id="KW-1185">Reference proteome</keyword>
<dbReference type="Pfam" id="PF08163">
    <property type="entry name" value="DNAPKcs_CC3"/>
    <property type="match status" value="1"/>
</dbReference>
<dbReference type="Pfam" id="PF20502">
    <property type="entry name" value="DNAPKcs_CC1-2"/>
    <property type="match status" value="2"/>
</dbReference>
<keyword evidence="3" id="KW-0808">Transferase</keyword>
<organism evidence="10 11">
    <name type="scientific">Coccomyxa viridis</name>
    <dbReference type="NCBI Taxonomy" id="1274662"/>
    <lineage>
        <taxon>Eukaryota</taxon>
        <taxon>Viridiplantae</taxon>
        <taxon>Chlorophyta</taxon>
        <taxon>core chlorophytes</taxon>
        <taxon>Trebouxiophyceae</taxon>
        <taxon>Trebouxiophyceae incertae sedis</taxon>
        <taxon>Coccomyxaceae</taxon>
        <taxon>Coccomyxa</taxon>
    </lineage>
</organism>
<dbReference type="Pfam" id="PF20500">
    <property type="entry name" value="DNA-PKcs_N"/>
    <property type="match status" value="1"/>
</dbReference>
<feature type="region of interest" description="Disordered" evidence="7">
    <location>
        <begin position="785"/>
        <end position="820"/>
    </location>
</feature>
<dbReference type="PANTHER" id="PTHR11139:SF68">
    <property type="entry name" value="DNA-DEPENDENT PROTEIN KINASE CATALYTIC SUBUNIT"/>
    <property type="match status" value="1"/>
</dbReference>
<dbReference type="Pfam" id="PF02259">
    <property type="entry name" value="FAT"/>
    <property type="match status" value="1"/>
</dbReference>
<evidence type="ECO:0000259" key="8">
    <source>
        <dbReference type="PROSITE" id="PS50290"/>
    </source>
</evidence>
<dbReference type="SMART" id="SM01343">
    <property type="entry name" value="FATC"/>
    <property type="match status" value="1"/>
</dbReference>
<dbReference type="PROSITE" id="PS50290">
    <property type="entry name" value="PI3_4_KINASE_3"/>
    <property type="match status" value="1"/>
</dbReference>
<evidence type="ECO:0000256" key="5">
    <source>
        <dbReference type="ARBA" id="ARBA00022763"/>
    </source>
</evidence>
<dbReference type="InterPro" id="IPR003152">
    <property type="entry name" value="FATC_dom"/>
</dbReference>
<keyword evidence="3" id="KW-0418">Kinase</keyword>
<dbReference type="InterPro" id="IPR037706">
    <property type="entry name" value="DNA-PK_dom"/>
</dbReference>